<dbReference type="Gene3D" id="1.10.3720.10">
    <property type="entry name" value="MetI-like"/>
    <property type="match status" value="2"/>
</dbReference>
<keyword evidence="8 9" id="KW-0472">Membrane</keyword>
<reference evidence="12 13" key="1">
    <citation type="submission" date="2013-12" db="EMBL/GenBank/DDBJ databases">
        <title>Comparative genomics of Petrotoga isolates.</title>
        <authorList>
            <person name="Nesbo C.L."/>
            <person name="Charchuk R."/>
            <person name="Chow K."/>
        </authorList>
    </citation>
    <scope>NUCLEOTIDE SEQUENCE [LARGE SCALE GENOMIC DNA]</scope>
    <source>
        <strain evidence="12 13">DSM 10691</strain>
    </source>
</reference>
<evidence type="ECO:0000256" key="1">
    <source>
        <dbReference type="ARBA" id="ARBA00004651"/>
    </source>
</evidence>
<dbReference type="EMBL" id="AZRM01000035">
    <property type="protein sequence ID" value="PNR99411.1"/>
    <property type="molecule type" value="Genomic_DNA"/>
</dbReference>
<sequence>MAMIEKKNYTLRHIILIICVVVILFPLVWLISTSIRRDNAAFSPKLFSNRLTINNYKDLILQTPNVPELINELNSLSSYIGEYSGLSTAEAQSKATKYITSLEEYFAETQNNFEDLENSYDEIFTIYETRYKDQFYNEINNIRNEDYQTFQEELNTILNLSQSMGIDADTTQLQMLLSEYFTQRKEIITNLENSSLNKDSEYYIETVNTILQIPLKTSAWRIRTYRRWVKEEPEAQNFEESISSMAERWDSIETEIENIQNDIQIQAKELYGESISQVSQLEAELNDINSQISQITSQQALLERQNNEIYNSLSALFDIFIVEKERLNAAYNILSGQDLTNVEGKTPFFGEDKSFYDNVQKFYQVIPSAYKDLNSIDKFIENGFVETLALFTEVYQFLNDNFTKIYAIKDSTSILPSYQAAKSSTLKLSENIDELLPLTSQYSSNTQQLAQYSTQLNTLREQKNEIQTTLTKLRQKNEEILSNLEKIQNLPFLLVYLESTNQEISNNFESTNYASFMNSNYYPYFNPDRDRYVLMNWYNNLLESKQRFDTGRETLTVIQNQMEEDLNIFKTNLNEYLTLNQGGNVTTIEPLSEIETLYNTQYGKASADIARASRIVSDLSNYTDYSELKSKLRNIDKNLYLLQEDWSAKIRKPFLRWLINSIIVAGITSVFTVLITSVAAYPFSRMRFVGRKQGLFFLMIIQMFPGIMFMIAIYGILKFMGDYFGVFGLDSLDGLIFAYMGGIAYNMWLFKGYYDTIPDSLEESAMIDGATRFQTFWRIVLPLSLPIIAVVTILTFMNIFNEFVMARIVLQSEANYTYAVGLQTFSTGPYETEWGLFTAASLLGAIPMVVLFLSLQKWIIGGLTQGSVKG</sequence>
<feature type="domain" description="ABC transmembrane type-1" evidence="11">
    <location>
        <begin position="658"/>
        <end position="855"/>
    </location>
</feature>
<dbReference type="Pfam" id="PF00528">
    <property type="entry name" value="BPD_transp_1"/>
    <property type="match status" value="1"/>
</dbReference>
<dbReference type="GO" id="GO:0042956">
    <property type="term" value="P:maltodextrin transmembrane transport"/>
    <property type="evidence" value="ECO:0007669"/>
    <property type="project" value="TreeGrafter"/>
</dbReference>
<evidence type="ECO:0000256" key="9">
    <source>
        <dbReference type="RuleBase" id="RU363032"/>
    </source>
</evidence>
<evidence type="ECO:0000256" key="5">
    <source>
        <dbReference type="ARBA" id="ARBA00022597"/>
    </source>
</evidence>
<evidence type="ECO:0000256" key="3">
    <source>
        <dbReference type="ARBA" id="ARBA00022448"/>
    </source>
</evidence>
<evidence type="ECO:0000256" key="4">
    <source>
        <dbReference type="ARBA" id="ARBA00022475"/>
    </source>
</evidence>
<protein>
    <recommendedName>
        <fullName evidence="11">ABC transmembrane type-1 domain-containing protein</fullName>
    </recommendedName>
</protein>
<keyword evidence="7 9" id="KW-1133">Transmembrane helix</keyword>
<keyword evidence="6 9" id="KW-0812">Transmembrane</keyword>
<dbReference type="GO" id="GO:0005886">
    <property type="term" value="C:plasma membrane"/>
    <property type="evidence" value="ECO:0007669"/>
    <property type="project" value="UniProtKB-SubCell"/>
</dbReference>
<name>A0A2K1P9E5_9BACT</name>
<dbReference type="AlphaFoldDB" id="A0A2K1P9E5"/>
<dbReference type="PANTHER" id="PTHR32243">
    <property type="entry name" value="MALTOSE TRANSPORT SYSTEM PERMEASE-RELATED"/>
    <property type="match status" value="1"/>
</dbReference>
<feature type="transmembrane region" description="Helical" evidence="9">
    <location>
        <begin position="834"/>
        <end position="855"/>
    </location>
</feature>
<feature type="coiled-coil region" evidence="10">
    <location>
        <begin position="278"/>
        <end position="305"/>
    </location>
</feature>
<dbReference type="PROSITE" id="PS50928">
    <property type="entry name" value="ABC_TM1"/>
    <property type="match status" value="1"/>
</dbReference>
<evidence type="ECO:0000313" key="12">
    <source>
        <dbReference type="EMBL" id="PNR99411.1"/>
    </source>
</evidence>
<proteinExistence type="inferred from homology"/>
<comment type="caution">
    <text evidence="12">The sequence shown here is derived from an EMBL/GenBank/DDBJ whole genome shotgun (WGS) entry which is preliminary data.</text>
</comment>
<feature type="transmembrane region" description="Helical" evidence="9">
    <location>
        <begin position="775"/>
        <end position="800"/>
    </location>
</feature>
<feature type="transmembrane region" description="Helical" evidence="9">
    <location>
        <begin position="657"/>
        <end position="683"/>
    </location>
</feature>
<dbReference type="Proteomes" id="UP000236199">
    <property type="component" value="Unassembled WGS sequence"/>
</dbReference>
<evidence type="ECO:0000256" key="7">
    <source>
        <dbReference type="ARBA" id="ARBA00022989"/>
    </source>
</evidence>
<evidence type="ECO:0000256" key="10">
    <source>
        <dbReference type="SAM" id="Coils"/>
    </source>
</evidence>
<dbReference type="CDD" id="cd06261">
    <property type="entry name" value="TM_PBP2"/>
    <property type="match status" value="1"/>
</dbReference>
<keyword evidence="4" id="KW-1003">Cell membrane</keyword>
<dbReference type="SUPFAM" id="SSF161098">
    <property type="entry name" value="MetI-like"/>
    <property type="match status" value="2"/>
</dbReference>
<evidence type="ECO:0000259" key="11">
    <source>
        <dbReference type="PROSITE" id="PS50928"/>
    </source>
</evidence>
<feature type="transmembrane region" description="Helical" evidence="9">
    <location>
        <begin position="695"/>
        <end position="716"/>
    </location>
</feature>
<dbReference type="InterPro" id="IPR035906">
    <property type="entry name" value="MetI-like_sf"/>
</dbReference>
<accession>A0A2K1P9E5</accession>
<evidence type="ECO:0000256" key="8">
    <source>
        <dbReference type="ARBA" id="ARBA00023136"/>
    </source>
</evidence>
<keyword evidence="13" id="KW-1185">Reference proteome</keyword>
<keyword evidence="3 9" id="KW-0813">Transport</keyword>
<feature type="coiled-coil region" evidence="10">
    <location>
        <begin position="449"/>
        <end position="490"/>
    </location>
</feature>
<dbReference type="OrthoDB" id="9794684at2"/>
<evidence type="ECO:0000256" key="2">
    <source>
        <dbReference type="ARBA" id="ARBA00009047"/>
    </source>
</evidence>
<feature type="transmembrane region" description="Helical" evidence="9">
    <location>
        <begin position="736"/>
        <end position="754"/>
    </location>
</feature>
<dbReference type="InterPro" id="IPR050901">
    <property type="entry name" value="BP-dep_ABC_trans_perm"/>
</dbReference>
<feature type="transmembrane region" description="Helical" evidence="9">
    <location>
        <begin position="12"/>
        <end position="31"/>
    </location>
</feature>
<evidence type="ECO:0000256" key="6">
    <source>
        <dbReference type="ARBA" id="ARBA00022692"/>
    </source>
</evidence>
<gene>
    <name evidence="12" type="ORF">X928_07405</name>
</gene>
<dbReference type="InterPro" id="IPR000515">
    <property type="entry name" value="MetI-like"/>
</dbReference>
<comment type="similarity">
    <text evidence="2">Belongs to the binding-protein-dependent transport system permease family. MalFG subfamily.</text>
</comment>
<comment type="subcellular location">
    <subcellularLocation>
        <location evidence="1 9">Cell membrane</location>
        <topology evidence="1 9">Multi-pass membrane protein</topology>
    </subcellularLocation>
</comment>
<dbReference type="PANTHER" id="PTHR32243:SF50">
    <property type="entry name" value="MALTOSE_MALTODEXTRIN TRANSPORT SYSTEM PERMEASE PROTEIN MALG"/>
    <property type="match status" value="1"/>
</dbReference>
<evidence type="ECO:0000313" key="13">
    <source>
        <dbReference type="Proteomes" id="UP000236199"/>
    </source>
</evidence>
<keyword evidence="10" id="KW-0175">Coiled coil</keyword>
<dbReference type="RefSeq" id="WP_103079117.1">
    <property type="nucleotide sequence ID" value="NZ_AZRM01000035.1"/>
</dbReference>
<dbReference type="GO" id="GO:0015423">
    <property type="term" value="F:ABC-type maltose transporter activity"/>
    <property type="evidence" value="ECO:0007669"/>
    <property type="project" value="TreeGrafter"/>
</dbReference>
<keyword evidence="5" id="KW-0762">Sugar transport</keyword>
<organism evidence="12 13">
    <name type="scientific">Petrotoga miotherma DSM 10691</name>
    <dbReference type="NCBI Taxonomy" id="1434326"/>
    <lineage>
        <taxon>Bacteria</taxon>
        <taxon>Thermotogati</taxon>
        <taxon>Thermotogota</taxon>
        <taxon>Thermotogae</taxon>
        <taxon>Petrotogales</taxon>
        <taxon>Petrotogaceae</taxon>
        <taxon>Petrotoga</taxon>
    </lineage>
</organism>